<dbReference type="Pfam" id="PF00392">
    <property type="entry name" value="GntR"/>
    <property type="match status" value="1"/>
</dbReference>
<sequence>MLKYEQVAKCLVEIIKNNNLEQGDKLPSLNELGTQFKASKTTLLKALSELESEGLIYQVQGSGIYVRKLPKDDYINFSKTTHGWTNELMNEQVENANASLELVTPNLDLAQKLKCTTNTKVYKVHRKKMLHKKILCIETSYYNSQLVPFLDQSIIEGSIFNFLAQAYKIHVGFSDKYFYIRKLTDQEASELDLEANSFGLIVNEVFYSTSGTIFDYSQNIFNYQNSKFYL</sequence>
<gene>
    <name evidence="5" type="ORF">JF74_18450</name>
</gene>
<feature type="domain" description="HTH gntR-type" evidence="4">
    <location>
        <begin position="1"/>
        <end position="69"/>
    </location>
</feature>
<dbReference type="InterPro" id="IPR011663">
    <property type="entry name" value="UTRA"/>
</dbReference>
<keyword evidence="3" id="KW-0804">Transcription</keyword>
<evidence type="ECO:0000313" key="5">
    <source>
        <dbReference type="EMBL" id="KJY55336.1"/>
    </source>
</evidence>
<evidence type="ECO:0000259" key="4">
    <source>
        <dbReference type="PROSITE" id="PS50949"/>
    </source>
</evidence>
<dbReference type="PRINTS" id="PR00035">
    <property type="entry name" value="HTHGNTR"/>
</dbReference>
<keyword evidence="1" id="KW-0805">Transcription regulation</keyword>
<dbReference type="PANTHER" id="PTHR44846:SF4">
    <property type="entry name" value="HTH GNTR-TYPE DOMAIN-CONTAINING PROTEIN"/>
    <property type="match status" value="1"/>
</dbReference>
<keyword evidence="2" id="KW-0238">DNA-binding</keyword>
<comment type="caution">
    <text evidence="5">The sequence shown here is derived from an EMBL/GenBank/DDBJ whole genome shotgun (WGS) entry which is preliminary data.</text>
</comment>
<dbReference type="SUPFAM" id="SSF64288">
    <property type="entry name" value="Chorismate lyase-like"/>
    <property type="match status" value="1"/>
</dbReference>
<dbReference type="SMART" id="SM00345">
    <property type="entry name" value="HTH_GNTR"/>
    <property type="match status" value="1"/>
</dbReference>
<dbReference type="InterPro" id="IPR050679">
    <property type="entry name" value="Bact_HTH_transcr_reg"/>
</dbReference>
<dbReference type="PATRIC" id="fig|1218507.3.peg.2059"/>
<dbReference type="SMART" id="SM00866">
    <property type="entry name" value="UTRA"/>
    <property type="match status" value="1"/>
</dbReference>
<dbReference type="GO" id="GO:0045892">
    <property type="term" value="P:negative regulation of DNA-templated transcription"/>
    <property type="evidence" value="ECO:0007669"/>
    <property type="project" value="TreeGrafter"/>
</dbReference>
<dbReference type="PANTHER" id="PTHR44846">
    <property type="entry name" value="MANNOSYL-D-GLYCERATE TRANSPORT/METABOLISM SYSTEM REPRESSOR MNGR-RELATED"/>
    <property type="match status" value="1"/>
</dbReference>
<dbReference type="InterPro" id="IPR028978">
    <property type="entry name" value="Chorismate_lyase_/UTRA_dom_sf"/>
</dbReference>
<dbReference type="GO" id="GO:0003700">
    <property type="term" value="F:DNA-binding transcription factor activity"/>
    <property type="evidence" value="ECO:0007669"/>
    <property type="project" value="InterPro"/>
</dbReference>
<dbReference type="Pfam" id="PF07702">
    <property type="entry name" value="UTRA"/>
    <property type="match status" value="1"/>
</dbReference>
<dbReference type="STRING" id="1218507.JF74_18450"/>
<evidence type="ECO:0000256" key="2">
    <source>
        <dbReference type="ARBA" id="ARBA00023125"/>
    </source>
</evidence>
<dbReference type="SUPFAM" id="SSF46785">
    <property type="entry name" value="Winged helix' DNA-binding domain"/>
    <property type="match status" value="1"/>
</dbReference>
<dbReference type="OrthoDB" id="9816541at2"/>
<dbReference type="PROSITE" id="PS50949">
    <property type="entry name" value="HTH_GNTR"/>
    <property type="match status" value="1"/>
</dbReference>
<evidence type="ECO:0000256" key="1">
    <source>
        <dbReference type="ARBA" id="ARBA00023015"/>
    </source>
</evidence>
<evidence type="ECO:0000313" key="6">
    <source>
        <dbReference type="Proteomes" id="UP000033531"/>
    </source>
</evidence>
<dbReference type="InterPro" id="IPR000524">
    <property type="entry name" value="Tscrpt_reg_HTH_GntR"/>
</dbReference>
<dbReference type="CDD" id="cd07377">
    <property type="entry name" value="WHTH_GntR"/>
    <property type="match status" value="1"/>
</dbReference>
<name>A0A0F4LCQ2_9LACO</name>
<dbReference type="InterPro" id="IPR036390">
    <property type="entry name" value="WH_DNA-bd_sf"/>
</dbReference>
<dbReference type="Gene3D" id="1.10.10.10">
    <property type="entry name" value="Winged helix-like DNA-binding domain superfamily/Winged helix DNA-binding domain"/>
    <property type="match status" value="1"/>
</dbReference>
<dbReference type="GO" id="GO:0003677">
    <property type="term" value="F:DNA binding"/>
    <property type="evidence" value="ECO:0007669"/>
    <property type="project" value="UniProtKB-KW"/>
</dbReference>
<proteinExistence type="predicted"/>
<organism evidence="5 6">
    <name type="scientific">Lactobacillus melliventris</name>
    <dbReference type="NCBI Taxonomy" id="1218507"/>
    <lineage>
        <taxon>Bacteria</taxon>
        <taxon>Bacillati</taxon>
        <taxon>Bacillota</taxon>
        <taxon>Bacilli</taxon>
        <taxon>Lactobacillales</taxon>
        <taxon>Lactobacillaceae</taxon>
        <taxon>Lactobacillus</taxon>
    </lineage>
</organism>
<dbReference type="AlphaFoldDB" id="A0A0F4LCQ2"/>
<dbReference type="HOGENOM" id="CLU_063236_5_1_9"/>
<dbReference type="Gene3D" id="3.40.1410.10">
    <property type="entry name" value="Chorismate lyase-like"/>
    <property type="match status" value="1"/>
</dbReference>
<dbReference type="Proteomes" id="UP000033531">
    <property type="component" value="Unassembled WGS sequence"/>
</dbReference>
<dbReference type="EMBL" id="JXLI01000015">
    <property type="protein sequence ID" value="KJY55336.1"/>
    <property type="molecule type" value="Genomic_DNA"/>
</dbReference>
<evidence type="ECO:0000256" key="3">
    <source>
        <dbReference type="ARBA" id="ARBA00023163"/>
    </source>
</evidence>
<reference evidence="5 6" key="1">
    <citation type="submission" date="2015-01" db="EMBL/GenBank/DDBJ databases">
        <title>Comparative genomics of the lactic acid bacteria isolated from the honey bee gut.</title>
        <authorList>
            <person name="Ellegaard K.M."/>
            <person name="Tamarit D."/>
            <person name="Javelind E."/>
            <person name="Olofsson T."/>
            <person name="Andersson S.G."/>
            <person name="Vasquez A."/>
        </authorList>
    </citation>
    <scope>NUCLEOTIDE SEQUENCE [LARGE SCALE GENOMIC DNA]</scope>
    <source>
        <strain evidence="5 6">Hma8</strain>
    </source>
</reference>
<dbReference type="InterPro" id="IPR036388">
    <property type="entry name" value="WH-like_DNA-bd_sf"/>
</dbReference>
<dbReference type="RefSeq" id="WP_046325746.1">
    <property type="nucleotide sequence ID" value="NZ_JBHTMT010000002.1"/>
</dbReference>
<protein>
    <submittedName>
        <fullName evidence="5">Transcriptional regulator</fullName>
    </submittedName>
</protein>
<accession>A0A0F4LCQ2</accession>